<dbReference type="EMBL" id="DXFX01000016">
    <property type="protein sequence ID" value="HIX07090.1"/>
    <property type="molecule type" value="Genomic_DNA"/>
</dbReference>
<evidence type="ECO:0000313" key="1">
    <source>
        <dbReference type="EMBL" id="HIX07090.1"/>
    </source>
</evidence>
<sequence length="448" mass="49938">MGRGVKNKKICLSCIRSDDFVSYKDGKIWTEAFCRALREYAEIYISAGKYYFDRSLTVPSDTRIVADEHAEIILIKGTKTLLLRNENVIDGSERKIPADAPCDENISICGGVWGEENEERLGYGVSGCFDESDSYHGVSTCFLFSGVRGLTLKNLVFRSVAGFACQIGRVSDFKIENIRFENCFADGLHVNGGVKNGTVKNLSGHTEDDLIALNAYDWDNSSINFGAIENLTIDGVQSEGGANTHKSFRIQPGVYPYKNGEKEDCRIKNLTVKNVSGVTTFKMYLQTPAYINSPEKEIGVGRIENVTFENIVADTTSPVDKQANYLNGDLVAGNFATFEVGSNVKNIRFINVNVRLDKSAYPNSYFMTVGPKSQYIAEKHLELFDPYVNCTVEQIEYRNICINDCLIRDLQPFIKEVEFNALYPSALPFGKGKLVAMHEIQKDSTAEK</sequence>
<dbReference type="AlphaFoldDB" id="A0A9D2AFL5"/>
<dbReference type="SUPFAM" id="SSF51126">
    <property type="entry name" value="Pectin lyase-like"/>
    <property type="match status" value="1"/>
</dbReference>
<reference evidence="1" key="2">
    <citation type="submission" date="2021-04" db="EMBL/GenBank/DDBJ databases">
        <authorList>
            <person name="Gilroy R."/>
        </authorList>
    </citation>
    <scope>NUCLEOTIDE SEQUENCE</scope>
    <source>
        <strain evidence="1">811</strain>
    </source>
</reference>
<accession>A0A9D2AFL5</accession>
<organism evidence="1 2">
    <name type="scientific">Candidatus Borkfalkia faecipullorum</name>
    <dbReference type="NCBI Taxonomy" id="2838510"/>
    <lineage>
        <taxon>Bacteria</taxon>
        <taxon>Bacillati</taxon>
        <taxon>Bacillota</taxon>
        <taxon>Clostridia</taxon>
        <taxon>Christensenellales</taxon>
        <taxon>Christensenellaceae</taxon>
        <taxon>Candidatus Borkfalkia</taxon>
    </lineage>
</organism>
<dbReference type="GO" id="GO:0016787">
    <property type="term" value="F:hydrolase activity"/>
    <property type="evidence" value="ECO:0007669"/>
    <property type="project" value="UniProtKB-KW"/>
</dbReference>
<dbReference type="InterPro" id="IPR011050">
    <property type="entry name" value="Pectin_lyase_fold/virulence"/>
</dbReference>
<reference evidence="1" key="1">
    <citation type="journal article" date="2021" name="PeerJ">
        <title>Extensive microbial diversity within the chicken gut microbiome revealed by metagenomics and culture.</title>
        <authorList>
            <person name="Gilroy R."/>
            <person name="Ravi A."/>
            <person name="Getino M."/>
            <person name="Pursley I."/>
            <person name="Horton D.L."/>
            <person name="Alikhan N.F."/>
            <person name="Baker D."/>
            <person name="Gharbi K."/>
            <person name="Hall N."/>
            <person name="Watson M."/>
            <person name="Adriaenssens E.M."/>
            <person name="Foster-Nyarko E."/>
            <person name="Jarju S."/>
            <person name="Secka A."/>
            <person name="Antonio M."/>
            <person name="Oren A."/>
            <person name="Chaudhuri R.R."/>
            <person name="La Ragione R."/>
            <person name="Hildebrand F."/>
            <person name="Pallen M.J."/>
        </authorList>
    </citation>
    <scope>NUCLEOTIDE SEQUENCE</scope>
    <source>
        <strain evidence="1">811</strain>
    </source>
</reference>
<dbReference type="Gene3D" id="2.160.20.10">
    <property type="entry name" value="Single-stranded right-handed beta-helix, Pectin lyase-like"/>
    <property type="match status" value="1"/>
</dbReference>
<dbReference type="Proteomes" id="UP000824204">
    <property type="component" value="Unassembled WGS sequence"/>
</dbReference>
<protein>
    <submittedName>
        <fullName evidence="1">Glycoside hydrolase family 28 protein</fullName>
    </submittedName>
</protein>
<evidence type="ECO:0000313" key="2">
    <source>
        <dbReference type="Proteomes" id="UP000824204"/>
    </source>
</evidence>
<comment type="caution">
    <text evidence="1">The sequence shown here is derived from an EMBL/GenBank/DDBJ whole genome shotgun (WGS) entry which is preliminary data.</text>
</comment>
<name>A0A9D2AFL5_9FIRM</name>
<dbReference type="InterPro" id="IPR012334">
    <property type="entry name" value="Pectin_lyas_fold"/>
</dbReference>
<keyword evidence="1" id="KW-0378">Hydrolase</keyword>
<gene>
    <name evidence="1" type="ORF">H9741_01295</name>
</gene>
<proteinExistence type="predicted"/>